<gene>
    <name evidence="2" type="ORF">E6H01_03275</name>
</gene>
<dbReference type="AlphaFoldDB" id="A0A537LBR6"/>
<name>A0A537LBR6_9BACT</name>
<dbReference type="Gene3D" id="3.90.76.10">
    <property type="entry name" value="Dipeptide-binding Protein, Domain 1"/>
    <property type="match status" value="1"/>
</dbReference>
<sequence>MSATVISPRRRPSGSTACALIRRRLAYWRLVANEQGRDWDQATTLPGDHGGVNQEEVEVVRLLAVLGVGILLLVLATNGPSAGGPREPIVLRIDEVAVAEIDPAKSTDFIDSILFYNLYDTLVAAAPGGRLAPSVAESWTISPDALTYVFKIRQGIKFHDGTPLTAADVEFSLQRMMALRQGFSYLYDGWVSAVKASGPSTVAITLAKPYGPFLSTLVRLGVASKALVLKNKKDGKFGEFGDYGDAFLSATDAGSGPYQIKSHNPQQLSVIEKYPAYWQGFAANAPDEVRVLLSVEAATIRTLMVRREHDVTSQWLPTEIYRALDDTQGIALATERGQSNLFLKINTKRAPTDDINVRKAMALGFDYDEVLRLIRINDRVTAGKTARGPIPEGFPGFDATLPVPKRDVAAAKAALGQSKYKDVEMEFGWVAEVPLEEKIALLFQQNMAEIGVNVKVVKVPWALMTEKATKPDSTPNIVPIFFAGTYPDPDSFLYSTYHSTAAGSWTSMEWLLSKDVDGLLDKARTTATADQRLLLYKQAQKMIVNQVPDIYPYEQFAVFAYQEYVTPAFIDPAKAIPVQGAHWNFRLWQVDMAKKKAMGGK</sequence>
<dbReference type="GO" id="GO:1904680">
    <property type="term" value="F:peptide transmembrane transporter activity"/>
    <property type="evidence" value="ECO:0007669"/>
    <property type="project" value="TreeGrafter"/>
</dbReference>
<comment type="caution">
    <text evidence="2">The sequence shown here is derived from an EMBL/GenBank/DDBJ whole genome shotgun (WGS) entry which is preliminary data.</text>
</comment>
<dbReference type="EMBL" id="VBAL01000028">
    <property type="protein sequence ID" value="TMJ05346.1"/>
    <property type="molecule type" value="Genomic_DNA"/>
</dbReference>
<dbReference type="InterPro" id="IPR000914">
    <property type="entry name" value="SBP_5_dom"/>
</dbReference>
<dbReference type="Gene3D" id="3.40.190.10">
    <property type="entry name" value="Periplasmic binding protein-like II"/>
    <property type="match status" value="1"/>
</dbReference>
<dbReference type="GO" id="GO:0015833">
    <property type="term" value="P:peptide transport"/>
    <property type="evidence" value="ECO:0007669"/>
    <property type="project" value="TreeGrafter"/>
</dbReference>
<dbReference type="SUPFAM" id="SSF53850">
    <property type="entry name" value="Periplasmic binding protein-like II"/>
    <property type="match status" value="1"/>
</dbReference>
<reference evidence="2 3" key="1">
    <citation type="journal article" date="2019" name="Nat. Microbiol.">
        <title>Mediterranean grassland soil C-N compound turnover is dependent on rainfall and depth, and is mediated by genomically divergent microorganisms.</title>
        <authorList>
            <person name="Diamond S."/>
            <person name="Andeer P.F."/>
            <person name="Li Z."/>
            <person name="Crits-Christoph A."/>
            <person name="Burstein D."/>
            <person name="Anantharaman K."/>
            <person name="Lane K.R."/>
            <person name="Thomas B.C."/>
            <person name="Pan C."/>
            <person name="Northen T.R."/>
            <person name="Banfield J.F."/>
        </authorList>
    </citation>
    <scope>NUCLEOTIDE SEQUENCE [LARGE SCALE GENOMIC DNA]</scope>
    <source>
        <strain evidence="2">NP_4</strain>
    </source>
</reference>
<organism evidence="2 3">
    <name type="scientific">Candidatus Segetimicrobium genomatis</name>
    <dbReference type="NCBI Taxonomy" id="2569760"/>
    <lineage>
        <taxon>Bacteria</taxon>
        <taxon>Bacillati</taxon>
        <taxon>Candidatus Sysuimicrobiota</taxon>
        <taxon>Candidatus Sysuimicrobiia</taxon>
        <taxon>Candidatus Sysuimicrobiales</taxon>
        <taxon>Candidatus Segetimicrobiaceae</taxon>
        <taxon>Candidatus Segetimicrobium</taxon>
    </lineage>
</organism>
<dbReference type="Gene3D" id="3.10.105.10">
    <property type="entry name" value="Dipeptide-binding Protein, Domain 3"/>
    <property type="match status" value="1"/>
</dbReference>
<feature type="domain" description="Solute-binding protein family 5" evidence="1">
    <location>
        <begin position="131"/>
        <end position="503"/>
    </location>
</feature>
<accession>A0A537LBR6</accession>
<dbReference type="Proteomes" id="UP000319353">
    <property type="component" value="Unassembled WGS sequence"/>
</dbReference>
<evidence type="ECO:0000313" key="2">
    <source>
        <dbReference type="EMBL" id="TMJ05346.1"/>
    </source>
</evidence>
<evidence type="ECO:0000313" key="3">
    <source>
        <dbReference type="Proteomes" id="UP000319353"/>
    </source>
</evidence>
<dbReference type="Pfam" id="PF00496">
    <property type="entry name" value="SBP_bac_5"/>
    <property type="match status" value="1"/>
</dbReference>
<protein>
    <submittedName>
        <fullName evidence="2">ABC transporter substrate-binding protein</fullName>
    </submittedName>
</protein>
<dbReference type="InterPro" id="IPR039424">
    <property type="entry name" value="SBP_5"/>
</dbReference>
<dbReference type="CDD" id="cd08512">
    <property type="entry name" value="PBP2_NikA_DppA_OppA_like_7"/>
    <property type="match status" value="1"/>
</dbReference>
<dbReference type="PANTHER" id="PTHR30290">
    <property type="entry name" value="PERIPLASMIC BINDING COMPONENT OF ABC TRANSPORTER"/>
    <property type="match status" value="1"/>
</dbReference>
<proteinExistence type="predicted"/>
<evidence type="ECO:0000259" key="1">
    <source>
        <dbReference type="Pfam" id="PF00496"/>
    </source>
</evidence>